<evidence type="ECO:0000313" key="5">
    <source>
        <dbReference type="Proteomes" id="UP000606580"/>
    </source>
</evidence>
<dbReference type="Pfam" id="PF02463">
    <property type="entry name" value="SMC_N"/>
    <property type="match status" value="1"/>
</dbReference>
<reference evidence="4" key="1">
    <citation type="journal article" date="2020" name="MBio">
        <title>'Candidatus Ethanoperedens,' a Thermophilic Genus of Archaea Mediating the Anaerobic Oxidation of Ethane.</title>
        <authorList>
            <person name="Hahn C.J."/>
            <person name="Laso-Perez R."/>
            <person name="Vulcano F."/>
            <person name="Vaziourakis K.M."/>
            <person name="Stokke R."/>
            <person name="Steen I.H."/>
            <person name="Teske A."/>
            <person name="Boetius A."/>
            <person name="Liebeke M."/>
            <person name="Amann R."/>
            <person name="Knittel K."/>
            <person name="Wegener G."/>
        </authorList>
    </citation>
    <scope>NUCLEOTIDE SEQUENCE</scope>
    <source>
        <strain evidence="4">GoM-Arc1-LC-WB58</strain>
    </source>
</reference>
<evidence type="ECO:0000256" key="1">
    <source>
        <dbReference type="ARBA" id="ARBA00023054"/>
    </source>
</evidence>
<accession>A0A848D8I1</accession>
<evidence type="ECO:0000259" key="3">
    <source>
        <dbReference type="Pfam" id="PF02463"/>
    </source>
</evidence>
<dbReference type="Gene3D" id="3.40.50.300">
    <property type="entry name" value="P-loop containing nucleotide triphosphate hydrolases"/>
    <property type="match status" value="1"/>
</dbReference>
<feature type="non-terminal residue" evidence="4">
    <location>
        <position position="1"/>
    </location>
</feature>
<dbReference type="SUPFAM" id="SSF52540">
    <property type="entry name" value="P-loop containing nucleoside triphosphate hydrolases"/>
    <property type="match status" value="1"/>
</dbReference>
<sequence length="103" mass="11771">YNISVIEGGEERNFSQLSGGEQMSAALATRLSLIKVISKSDVVFLDEPTQNLDVQRRENLSEQIRNIHGFKQLFIISHDDTFNEHCDHIIHVEKISGESRINY</sequence>
<dbReference type="EMBL" id="WNEG01000079">
    <property type="protein sequence ID" value="NMG83379.1"/>
    <property type="molecule type" value="Genomic_DNA"/>
</dbReference>
<keyword evidence="1" id="KW-0175">Coiled coil</keyword>
<protein>
    <submittedName>
        <fullName evidence="4">AAA family ATPase</fullName>
    </submittedName>
</protein>
<comment type="similarity">
    <text evidence="2">Belongs to the Sph1/Sph2 family.</text>
</comment>
<name>A0A848D8I1_9EURY</name>
<proteinExistence type="inferred from homology"/>
<dbReference type="InterPro" id="IPR027417">
    <property type="entry name" value="P-loop_NTPase"/>
</dbReference>
<gene>
    <name evidence="4" type="ORF">GIS02_04145</name>
</gene>
<organism evidence="4 5">
    <name type="scientific">Candidatus Ethanoperedens thermophilum</name>
    <dbReference type="NCBI Taxonomy" id="2766897"/>
    <lineage>
        <taxon>Archaea</taxon>
        <taxon>Methanobacteriati</taxon>
        <taxon>Methanobacteriota</taxon>
        <taxon>Stenosarchaea group</taxon>
        <taxon>Methanomicrobia</taxon>
        <taxon>Methanosarcinales</taxon>
        <taxon>Methanosarcinales incertae sedis</taxon>
        <taxon>GOM Arc I cluster</taxon>
        <taxon>Candidatus Ethanoperedens</taxon>
    </lineage>
</organism>
<dbReference type="PANTHER" id="PTHR32114:SF2">
    <property type="entry name" value="ABC TRANSPORTER ABCH.3"/>
    <property type="match status" value="1"/>
</dbReference>
<dbReference type="AlphaFoldDB" id="A0A848D8I1"/>
<dbReference type="PANTHER" id="PTHR32114">
    <property type="entry name" value="ABC TRANSPORTER ABCH.3"/>
    <property type="match status" value="1"/>
</dbReference>
<dbReference type="Proteomes" id="UP000606580">
    <property type="component" value="Unassembled WGS sequence"/>
</dbReference>
<evidence type="ECO:0000256" key="2">
    <source>
        <dbReference type="ARBA" id="ARBA00049666"/>
    </source>
</evidence>
<comment type="caution">
    <text evidence="4">The sequence shown here is derived from an EMBL/GenBank/DDBJ whole genome shotgun (WGS) entry which is preliminary data.</text>
</comment>
<feature type="domain" description="RecF/RecN/SMC N-terminal" evidence="3">
    <location>
        <begin position="16"/>
        <end position="94"/>
    </location>
</feature>
<dbReference type="InterPro" id="IPR003395">
    <property type="entry name" value="RecF/RecN/SMC_N"/>
</dbReference>
<evidence type="ECO:0000313" key="4">
    <source>
        <dbReference type="EMBL" id="NMG83379.1"/>
    </source>
</evidence>